<proteinExistence type="predicted"/>
<comment type="caution">
    <text evidence="3">The sequence shown here is derived from an EMBL/GenBank/DDBJ whole genome shotgun (WGS) entry which is preliminary data.</text>
</comment>
<feature type="compositionally biased region" description="Basic and acidic residues" evidence="2">
    <location>
        <begin position="166"/>
        <end position="180"/>
    </location>
</feature>
<evidence type="ECO:0008006" key="5">
    <source>
        <dbReference type="Google" id="ProtNLM"/>
    </source>
</evidence>
<feature type="compositionally biased region" description="Polar residues" evidence="2">
    <location>
        <begin position="183"/>
        <end position="193"/>
    </location>
</feature>
<feature type="coiled-coil region" evidence="1">
    <location>
        <begin position="88"/>
        <end position="125"/>
    </location>
</feature>
<organism evidence="3 4">
    <name type="scientific">Salinithrix halophila</name>
    <dbReference type="NCBI Taxonomy" id="1485204"/>
    <lineage>
        <taxon>Bacteria</taxon>
        <taxon>Bacillati</taxon>
        <taxon>Bacillota</taxon>
        <taxon>Bacilli</taxon>
        <taxon>Bacillales</taxon>
        <taxon>Thermoactinomycetaceae</taxon>
        <taxon>Salinithrix</taxon>
    </lineage>
</organism>
<keyword evidence="1" id="KW-0175">Coiled coil</keyword>
<evidence type="ECO:0000256" key="2">
    <source>
        <dbReference type="SAM" id="MobiDB-lite"/>
    </source>
</evidence>
<keyword evidence="4" id="KW-1185">Reference proteome</keyword>
<evidence type="ECO:0000256" key="1">
    <source>
        <dbReference type="SAM" id="Coils"/>
    </source>
</evidence>
<feature type="region of interest" description="Disordered" evidence="2">
    <location>
        <begin position="1"/>
        <end position="54"/>
    </location>
</feature>
<evidence type="ECO:0000313" key="4">
    <source>
        <dbReference type="Proteomes" id="UP001595843"/>
    </source>
</evidence>
<feature type="region of interest" description="Disordered" evidence="2">
    <location>
        <begin position="166"/>
        <end position="204"/>
    </location>
</feature>
<sequence>MDKFEPLKMNLQFFADQGGDDGGDGADPQAGDAGDNNDPQDGGEEKTFTQDDINRIATKEKRRAEEKILKQLGVDNFDNAKEGLKKFREWQESQMSETEKQAERLKELEQQHSTIANENATLKAQMSAVKAGVNADAVADVVTLAKNLVDDETDMDAAIQKVVERYPHFKGEQEQEEKKPKFTTGQHQKQPQSDMDKWLEAFKR</sequence>
<evidence type="ECO:0000313" key="3">
    <source>
        <dbReference type="EMBL" id="MFC4075228.1"/>
    </source>
</evidence>
<name>A0ABV8JA76_9BACL</name>
<dbReference type="Proteomes" id="UP001595843">
    <property type="component" value="Unassembled WGS sequence"/>
</dbReference>
<feature type="compositionally biased region" description="Basic and acidic residues" evidence="2">
    <location>
        <begin position="43"/>
        <end position="54"/>
    </location>
</feature>
<reference evidence="4" key="1">
    <citation type="journal article" date="2019" name="Int. J. Syst. Evol. Microbiol.">
        <title>The Global Catalogue of Microorganisms (GCM) 10K type strain sequencing project: providing services to taxonomists for standard genome sequencing and annotation.</title>
        <authorList>
            <consortium name="The Broad Institute Genomics Platform"/>
            <consortium name="The Broad Institute Genome Sequencing Center for Infectious Disease"/>
            <person name="Wu L."/>
            <person name="Ma J."/>
        </authorList>
    </citation>
    <scope>NUCLEOTIDE SEQUENCE [LARGE SCALE GENOMIC DNA]</scope>
    <source>
        <strain evidence="4">IBRC-M 10813</strain>
    </source>
</reference>
<accession>A0ABV8JA76</accession>
<gene>
    <name evidence="3" type="ORF">ACFOUO_00115</name>
</gene>
<dbReference type="RefSeq" id="WP_380700945.1">
    <property type="nucleotide sequence ID" value="NZ_JBHSAP010000001.1"/>
</dbReference>
<protein>
    <recommendedName>
        <fullName evidence="5">Phage minor structural protein GP20</fullName>
    </recommendedName>
</protein>
<dbReference type="EMBL" id="JBHSAP010000001">
    <property type="protein sequence ID" value="MFC4075228.1"/>
    <property type="molecule type" value="Genomic_DNA"/>
</dbReference>
<feature type="compositionally biased region" description="Basic and acidic residues" evidence="2">
    <location>
        <begin position="194"/>
        <end position="204"/>
    </location>
</feature>